<feature type="compositionally biased region" description="Polar residues" evidence="1">
    <location>
        <begin position="709"/>
        <end position="730"/>
    </location>
</feature>
<comment type="caution">
    <text evidence="2">The sequence shown here is derived from an EMBL/GenBank/DDBJ whole genome shotgun (WGS) entry which is preliminary data.</text>
</comment>
<evidence type="ECO:0000313" key="3">
    <source>
        <dbReference type="Proteomes" id="UP000092993"/>
    </source>
</evidence>
<dbReference type="AlphaFoldDB" id="A0A1C7MCN7"/>
<sequence length="1073" mass="119419">MSNGGLPRAAVEKETNIRFVATSPHASPMEIVQAVCDEIKRTGTVAPFKTWDVQRRQYIMIRPWILFMPGDNPMQAELCSHIGLQANYLCRCCHAGGDKVYKESDDGYPSLMKAGRVRTVDETRHAILNHLIMATHAAAEKPLKDAISSSGVKDSLALPILNHLILIGKTLRRSTPQRKALSPEEVNKRLYEELVKRKDTPIMNPLLDLPGFDVHKDTPVEPLHTHLLGVVKYFWRKRLDYGFCYLRFGQENLQNAWFAIGKLTVLIWEVQINDIHEYTEKLQAAIQDVLDFAAALSPGLLTLKSKFHILIHLPDHIRRFGPALIFSTERYESFNHIFHLCSIHSNRQAPSRDIAIAFANQDRCRHMVTGGYWLDRHLQRWVCAGRSVLSHLRNHHIDSHLLGIHTAQSHTPGAFTLTTLPRTQHRRPRGLSWQETQVAQLAPSLPVITGQWQQAKKIVTTSGDVADVGSEVLVCAEQGPQSPLVFASVIELLAPDTMETPGIVAVRMSILEETLHNHLKLPSKMHRNRCATALTRTRHAYHGDAEVASPGFGPHHGSGADEAGQVSSRSGSVVHPVSAVPAATLSDTAPRQKRKRAAADPVASAAREADLRTIFQSASVRRSTRGSHTRELCAQFSPPIFNVPPSLALASGMASDLQNLYTQFGISAPLANSAMQGPAITAPRPQSPGVNWSATSNGLQQAYRTSQYTFPESGDTSPLPSETRSSSACSSPMFPDINMASAEPTLRLDRGTWNSQSNGTESTSRRDREEDDEGANSRPRSRLPGQQLRSGARQKCQDGGLTMEQTHIVEHFCDLSVVEMLIDLKIHHYIIENDLLKRFFKLFLRHPDFGVRLRHHVAGILLAPNTPAYHAGVSVQLLAYFEKNLEALGLPTACKKDPADWAMIKSAVNHELSQMRAAMKSKLDLAIKNRDDLYVLTVALMMYDMKPKYEHWGRLAFLRDCAKTWNNRSATDKKKLAFWDFVDGELSKLRACFKAIAGKDRRVEEARFFASLVAKDLDAYAINSGELARTIYTNESVSDLQRNIEKVVGTFMTDDIDSAAAAQNEAPVEDLPE</sequence>
<dbReference type="STRING" id="5627.A0A1C7MCN7"/>
<evidence type="ECO:0000256" key="1">
    <source>
        <dbReference type="SAM" id="MobiDB-lite"/>
    </source>
</evidence>
<feature type="region of interest" description="Disordered" evidence="1">
    <location>
        <begin position="545"/>
        <end position="606"/>
    </location>
</feature>
<organism evidence="2 3">
    <name type="scientific">Grifola frondosa</name>
    <name type="common">Maitake</name>
    <name type="synonym">Polyporus frondosus</name>
    <dbReference type="NCBI Taxonomy" id="5627"/>
    <lineage>
        <taxon>Eukaryota</taxon>
        <taxon>Fungi</taxon>
        <taxon>Dikarya</taxon>
        <taxon>Basidiomycota</taxon>
        <taxon>Agaricomycotina</taxon>
        <taxon>Agaricomycetes</taxon>
        <taxon>Polyporales</taxon>
        <taxon>Grifolaceae</taxon>
        <taxon>Grifola</taxon>
    </lineage>
</organism>
<dbReference type="EMBL" id="LUGG01000005">
    <property type="protein sequence ID" value="OBZ74701.1"/>
    <property type="molecule type" value="Genomic_DNA"/>
</dbReference>
<dbReference type="OMA" id="HLIMATH"/>
<proteinExistence type="predicted"/>
<dbReference type="PANTHER" id="PTHR31912">
    <property type="entry name" value="IP13529P"/>
    <property type="match status" value="1"/>
</dbReference>
<evidence type="ECO:0000313" key="2">
    <source>
        <dbReference type="EMBL" id="OBZ74701.1"/>
    </source>
</evidence>
<reference evidence="2 3" key="1">
    <citation type="submission" date="2016-03" db="EMBL/GenBank/DDBJ databases">
        <title>Whole genome sequencing of Grifola frondosa 9006-11.</title>
        <authorList>
            <person name="Min B."/>
            <person name="Park H."/>
            <person name="Kim J.-G."/>
            <person name="Cho H."/>
            <person name="Oh Y.-L."/>
            <person name="Kong W.-S."/>
            <person name="Choi I.-G."/>
        </authorList>
    </citation>
    <scope>NUCLEOTIDE SEQUENCE [LARGE SCALE GENOMIC DNA]</scope>
    <source>
        <strain evidence="2 3">9006-11</strain>
    </source>
</reference>
<feature type="compositionally biased region" description="Low complexity" evidence="1">
    <location>
        <begin position="572"/>
        <end position="583"/>
    </location>
</feature>
<dbReference type="Proteomes" id="UP000092993">
    <property type="component" value="Unassembled WGS sequence"/>
</dbReference>
<keyword evidence="3" id="KW-1185">Reference proteome</keyword>
<accession>A0A1C7MCN7</accession>
<gene>
    <name evidence="2" type="ORF">A0H81_05688</name>
</gene>
<name>A0A1C7MCN7_GRIFR</name>
<feature type="compositionally biased region" description="Polar residues" evidence="1">
    <location>
        <begin position="752"/>
        <end position="762"/>
    </location>
</feature>
<dbReference type="OrthoDB" id="2506088at2759"/>
<feature type="region of interest" description="Disordered" evidence="1">
    <location>
        <begin position="709"/>
        <end position="797"/>
    </location>
</feature>
<dbReference type="PANTHER" id="PTHR31912:SF34">
    <property type="entry name" value="NOTOCHORD-RELATED PROTEIN"/>
    <property type="match status" value="1"/>
</dbReference>
<protein>
    <submittedName>
        <fullName evidence="2">Uncharacterized protein</fullName>
    </submittedName>
</protein>